<dbReference type="STRING" id="1324314.BVG16_17325"/>
<evidence type="ECO:0000256" key="6">
    <source>
        <dbReference type="SAM" id="Phobius"/>
    </source>
</evidence>
<dbReference type="PANTHER" id="PTHR33931">
    <property type="entry name" value="HOLIN-LIKE PROTEIN CIDA-RELATED"/>
    <property type="match status" value="1"/>
</dbReference>
<dbReference type="Proteomes" id="UP000190188">
    <property type="component" value="Unassembled WGS sequence"/>
</dbReference>
<keyword evidence="3 6" id="KW-0812">Transmembrane</keyword>
<sequence>MLGFAILLGFQFLGMVLHAVLHIPLPANVLGLILFLIALWTRIVKLEWVEHAAEILMNHMLLFFIPYVIGSVALLHVVGPYALPVIISILGSTVVVLWVTGFLTSKLQHKKEA</sequence>
<feature type="transmembrane region" description="Helical" evidence="6">
    <location>
        <begin position="85"/>
        <end position="104"/>
    </location>
</feature>
<keyword evidence="5 6" id="KW-0472">Membrane</keyword>
<accession>A0A1T2XAP6</accession>
<dbReference type="Pfam" id="PF03788">
    <property type="entry name" value="LrgA"/>
    <property type="match status" value="1"/>
</dbReference>
<evidence type="ECO:0000256" key="2">
    <source>
        <dbReference type="ARBA" id="ARBA00022475"/>
    </source>
</evidence>
<proteinExistence type="predicted"/>
<dbReference type="GO" id="GO:0005886">
    <property type="term" value="C:plasma membrane"/>
    <property type="evidence" value="ECO:0007669"/>
    <property type="project" value="UniProtKB-SubCell"/>
</dbReference>
<comment type="caution">
    <text evidence="7">The sequence shown here is derived from an EMBL/GenBank/DDBJ whole genome shotgun (WGS) entry which is preliminary data.</text>
</comment>
<evidence type="ECO:0000256" key="4">
    <source>
        <dbReference type="ARBA" id="ARBA00022989"/>
    </source>
</evidence>
<dbReference type="OrthoDB" id="3176438at2"/>
<gene>
    <name evidence="7" type="ORF">BVG16_17325</name>
</gene>
<keyword evidence="8" id="KW-1185">Reference proteome</keyword>
<evidence type="ECO:0000313" key="8">
    <source>
        <dbReference type="Proteomes" id="UP000190188"/>
    </source>
</evidence>
<dbReference type="AlphaFoldDB" id="A0A1T2XAP6"/>
<evidence type="ECO:0000256" key="3">
    <source>
        <dbReference type="ARBA" id="ARBA00022692"/>
    </source>
</evidence>
<evidence type="ECO:0000256" key="5">
    <source>
        <dbReference type="ARBA" id="ARBA00023136"/>
    </source>
</evidence>
<feature type="transmembrane region" description="Helical" evidence="6">
    <location>
        <begin position="60"/>
        <end position="79"/>
    </location>
</feature>
<organism evidence="7 8">
    <name type="scientific">Paenibacillus selenitireducens</name>
    <dbReference type="NCBI Taxonomy" id="1324314"/>
    <lineage>
        <taxon>Bacteria</taxon>
        <taxon>Bacillati</taxon>
        <taxon>Bacillota</taxon>
        <taxon>Bacilli</taxon>
        <taxon>Bacillales</taxon>
        <taxon>Paenibacillaceae</taxon>
        <taxon>Paenibacillus</taxon>
    </lineage>
</organism>
<comment type="subcellular location">
    <subcellularLocation>
        <location evidence="1">Cell membrane</location>
        <topology evidence="1">Multi-pass membrane protein</topology>
    </subcellularLocation>
</comment>
<dbReference type="InterPro" id="IPR005538">
    <property type="entry name" value="LrgA/CidA"/>
</dbReference>
<keyword evidence="4 6" id="KW-1133">Transmembrane helix</keyword>
<dbReference type="PANTHER" id="PTHR33931:SF2">
    <property type="entry name" value="HOLIN-LIKE PROTEIN CIDA"/>
    <property type="match status" value="1"/>
</dbReference>
<evidence type="ECO:0000256" key="1">
    <source>
        <dbReference type="ARBA" id="ARBA00004651"/>
    </source>
</evidence>
<dbReference type="RefSeq" id="WP_078499989.1">
    <property type="nucleotide sequence ID" value="NZ_MSZX01000006.1"/>
</dbReference>
<protein>
    <submittedName>
        <fullName evidence="7">CidA/LrgA family protein</fullName>
    </submittedName>
</protein>
<keyword evidence="2" id="KW-1003">Cell membrane</keyword>
<reference evidence="7 8" key="1">
    <citation type="submission" date="2017-01" db="EMBL/GenBank/DDBJ databases">
        <title>Genome analysis of Paenibacillus selenitrireducens ES3-24.</title>
        <authorList>
            <person name="Xu D."/>
            <person name="Yao R."/>
            <person name="Zheng S."/>
        </authorList>
    </citation>
    <scope>NUCLEOTIDE SEQUENCE [LARGE SCALE GENOMIC DNA]</scope>
    <source>
        <strain evidence="7 8">ES3-24</strain>
    </source>
</reference>
<evidence type="ECO:0000313" key="7">
    <source>
        <dbReference type="EMBL" id="OPA76910.1"/>
    </source>
</evidence>
<dbReference type="EMBL" id="MSZX01000006">
    <property type="protein sequence ID" value="OPA76910.1"/>
    <property type="molecule type" value="Genomic_DNA"/>
</dbReference>
<feature type="transmembrane region" description="Helical" evidence="6">
    <location>
        <begin position="29"/>
        <end position="48"/>
    </location>
</feature>
<name>A0A1T2XAP6_9BACL</name>